<dbReference type="InterPro" id="IPR029044">
    <property type="entry name" value="Nucleotide-diphossugar_trans"/>
</dbReference>
<evidence type="ECO:0000256" key="2">
    <source>
        <dbReference type="ARBA" id="ARBA00004922"/>
    </source>
</evidence>
<dbReference type="EMBL" id="CAJNOW010020226">
    <property type="protein sequence ID" value="CAF1678112.1"/>
    <property type="molecule type" value="Genomic_DNA"/>
</dbReference>
<dbReference type="InterPro" id="IPR003406">
    <property type="entry name" value="Glyco_trans_14"/>
</dbReference>
<dbReference type="GO" id="GO:0000030">
    <property type="term" value="F:mannosyltransferase activity"/>
    <property type="evidence" value="ECO:0007669"/>
    <property type="project" value="InterPro"/>
</dbReference>
<keyword evidence="8 12" id="KW-1133">Transmembrane helix</keyword>
<evidence type="ECO:0000256" key="9">
    <source>
        <dbReference type="ARBA" id="ARBA00023136"/>
    </source>
</evidence>
<dbReference type="GO" id="GO:0008375">
    <property type="term" value="F:acetylglucosaminyltransferase activity"/>
    <property type="evidence" value="ECO:0007669"/>
    <property type="project" value="TreeGrafter"/>
</dbReference>
<dbReference type="PANTHER" id="PTHR19297">
    <property type="entry name" value="GLYCOSYLTRANSFERASE 14 FAMILY MEMBER"/>
    <property type="match status" value="1"/>
</dbReference>
<comment type="caution">
    <text evidence="13">The sequence shown here is derived from an EMBL/GenBank/DDBJ whole genome shotgun (WGS) entry which is preliminary data.</text>
</comment>
<evidence type="ECO:0000313" key="13">
    <source>
        <dbReference type="EMBL" id="CAF1678112.1"/>
    </source>
</evidence>
<comment type="pathway">
    <text evidence="2">Protein modification; protein glycosylation.</text>
</comment>
<evidence type="ECO:0000256" key="5">
    <source>
        <dbReference type="ARBA" id="ARBA00022679"/>
    </source>
</evidence>
<comment type="subcellular location">
    <subcellularLocation>
        <location evidence="1">Membrane</location>
        <topology evidence="1">Single-pass type II membrane protein</topology>
    </subcellularLocation>
</comment>
<dbReference type="Pfam" id="PF01793">
    <property type="entry name" value="Glyco_transf_15"/>
    <property type="match status" value="1"/>
</dbReference>
<gene>
    <name evidence="13" type="ORF">KQP761_LOCUS35881</name>
</gene>
<evidence type="ECO:0000256" key="10">
    <source>
        <dbReference type="ARBA" id="ARBA00023180"/>
    </source>
</evidence>
<keyword evidence="5" id="KW-0808">Transferase</keyword>
<keyword evidence="9 12" id="KW-0472">Membrane</keyword>
<dbReference type="InterPro" id="IPR002685">
    <property type="entry name" value="Glyco_trans_15"/>
</dbReference>
<name>A0A816GRI1_9BILA</name>
<evidence type="ECO:0000256" key="4">
    <source>
        <dbReference type="ARBA" id="ARBA00022676"/>
    </source>
</evidence>
<evidence type="ECO:0000256" key="8">
    <source>
        <dbReference type="ARBA" id="ARBA00022989"/>
    </source>
</evidence>
<dbReference type="Pfam" id="PF02485">
    <property type="entry name" value="Branch"/>
    <property type="match status" value="1"/>
</dbReference>
<feature type="transmembrane region" description="Helical" evidence="12">
    <location>
        <begin position="73"/>
        <end position="94"/>
    </location>
</feature>
<evidence type="ECO:0000256" key="7">
    <source>
        <dbReference type="ARBA" id="ARBA00022968"/>
    </source>
</evidence>
<evidence type="ECO:0000313" key="14">
    <source>
        <dbReference type="Proteomes" id="UP000663834"/>
    </source>
</evidence>
<dbReference type="SUPFAM" id="SSF53448">
    <property type="entry name" value="Nucleotide-diphospho-sugar transferases"/>
    <property type="match status" value="1"/>
</dbReference>
<dbReference type="AlphaFoldDB" id="A0A816GRI1"/>
<comment type="similarity">
    <text evidence="11">Belongs to the glycosyltransferase 14 family.</text>
</comment>
<feature type="transmembrane region" description="Helical" evidence="12">
    <location>
        <begin position="20"/>
        <end position="37"/>
    </location>
</feature>
<accession>A0A816GRI1</accession>
<dbReference type="OrthoDB" id="2019572at2759"/>
<keyword evidence="6 12" id="KW-0812">Transmembrane</keyword>
<evidence type="ECO:0000256" key="6">
    <source>
        <dbReference type="ARBA" id="ARBA00022692"/>
    </source>
</evidence>
<dbReference type="Proteomes" id="UP000663834">
    <property type="component" value="Unassembled WGS sequence"/>
</dbReference>
<comment type="similarity">
    <text evidence="3">Belongs to the glycosyltransferase 15 family.</text>
</comment>
<sequence length="724" mass="85847">MQKFQANMEYMIRTPKFLKLSTRFIIFVCIFICFGTLENNSLAKFNDTHARISAVIVTLISSTDRSVSLTINMIHSVVHFFLVNATVQYPFLIFHDENFTSIMRQQILSCVLRTNKHIQISFALVNFTTSIQPNPGSRLEKSIGYRLMCRFWTYDVFYHPTILQGKYDYLMRMDADSYFSDVVHYDIFHYVKSQNVDYAYRSNYFELTPALDPFLRRAFNGESDNFTCIYNNFFIMRLKWFYKSKEVQRFIHELIDDDLILREYIGDGCIHAAIIHLASHTKVKHLTDISYGHNFHVIPSGYEYWSFNPVKQFNEEISKSYFYRRLISTSIIVFSLFWFFRFWFRPVLISTTQIDTFLNSTLCGRLIRYSDSTLTESELRQLNDEASSFFSLPTDCSLFTRPIRISIKELTYPLAFSIVIHSNLDQLNFLLRTIYRRYNYYCIHVDIKSPLSLYEAVKRYSACTSNIFIPEKRIDVTWGHFSVLEAERLCQKELLNQSTTWKYYLNLANSDIPLKTNFELVQILKLYNNQNDITSLPYRSQLRQKKVLLNRTLPSSIPLPLYKGEFHALLSRPAVAYLHRSSRVADLYEFLNGTSVPDEHFYSIINRWKETPGFYPYNHDLSQVTFMTRYKIWNDRPERHLCRGGFVRGICVFNHQDLWHLATSPHLFANKIFFQRDRLTPYCMAQYLDVRTSIKQEENDFSIIDIDFYKQLNNVQFGKEKQFN</sequence>
<reference evidence="13" key="1">
    <citation type="submission" date="2021-02" db="EMBL/GenBank/DDBJ databases">
        <authorList>
            <person name="Nowell W R."/>
        </authorList>
    </citation>
    <scope>NUCLEOTIDE SEQUENCE</scope>
</reference>
<evidence type="ECO:0000256" key="11">
    <source>
        <dbReference type="ARBA" id="ARBA00038150"/>
    </source>
</evidence>
<evidence type="ECO:0000256" key="3">
    <source>
        <dbReference type="ARBA" id="ARBA00007677"/>
    </source>
</evidence>
<dbReference type="PANTHER" id="PTHR19297:SF185">
    <property type="entry name" value="BETA-1,3-GALACTOSYL-O-GLYCOSYL-GLYCOPROTEIN BETA-1,6-N-ACETYLGLUCOSAMINYLTRANSFERASE 3"/>
    <property type="match status" value="1"/>
</dbReference>
<organism evidence="13 14">
    <name type="scientific">Rotaria magnacalcarata</name>
    <dbReference type="NCBI Taxonomy" id="392030"/>
    <lineage>
        <taxon>Eukaryota</taxon>
        <taxon>Metazoa</taxon>
        <taxon>Spiralia</taxon>
        <taxon>Gnathifera</taxon>
        <taxon>Rotifera</taxon>
        <taxon>Eurotatoria</taxon>
        <taxon>Bdelloidea</taxon>
        <taxon>Philodinida</taxon>
        <taxon>Philodinidae</taxon>
        <taxon>Rotaria</taxon>
    </lineage>
</organism>
<proteinExistence type="inferred from homology"/>
<protein>
    <submittedName>
        <fullName evidence="13">Uncharacterized protein</fullName>
    </submittedName>
</protein>
<keyword evidence="4" id="KW-0328">Glycosyltransferase</keyword>
<dbReference type="Gene3D" id="3.90.550.10">
    <property type="entry name" value="Spore Coat Polysaccharide Biosynthesis Protein SpsA, Chain A"/>
    <property type="match status" value="1"/>
</dbReference>
<evidence type="ECO:0000256" key="1">
    <source>
        <dbReference type="ARBA" id="ARBA00004606"/>
    </source>
</evidence>
<keyword evidence="7" id="KW-0735">Signal-anchor</keyword>
<feature type="transmembrane region" description="Helical" evidence="12">
    <location>
        <begin position="326"/>
        <end position="344"/>
    </location>
</feature>
<dbReference type="GO" id="GO:0016020">
    <property type="term" value="C:membrane"/>
    <property type="evidence" value="ECO:0007669"/>
    <property type="project" value="UniProtKB-SubCell"/>
</dbReference>
<evidence type="ECO:0000256" key="12">
    <source>
        <dbReference type="SAM" id="Phobius"/>
    </source>
</evidence>
<keyword evidence="10" id="KW-0325">Glycoprotein</keyword>